<sequence>MSMAKAKIEESLLINNKYPPLKPIEDLGEEESYLQLIRKRFFKHKLAVFGLVVFTLIVLTAILAPLIAPLSPYKINAVFAASPSTTHILGTDQVGRDLLSRLIYASRVSLSVGIGAVAIYVVIGTILGAIAGYFGKWVDMIIMRITDIFMSFPYLMVILVLVSIMGPSLFNIILVIGLLGWPSIARLVRGSVLSIKEMDYVKASVALGYSTPKIVFQHILPNCLAPILVNATFGIASAIILEASLSFLGMGVQPPTASWGNMLNEAQSLTVLSTQPWLWIPPGVMILLAVLSINFMGDGLRDAMDPKNLK</sequence>
<evidence type="ECO:0000259" key="8">
    <source>
        <dbReference type="PROSITE" id="PS50928"/>
    </source>
</evidence>
<dbReference type="Pfam" id="PF00528">
    <property type="entry name" value="BPD_transp_1"/>
    <property type="match status" value="1"/>
</dbReference>
<dbReference type="InterPro" id="IPR050366">
    <property type="entry name" value="BP-dependent_transpt_permease"/>
</dbReference>
<keyword evidence="10" id="KW-1185">Reference proteome</keyword>
<dbReference type="PANTHER" id="PTHR43386">
    <property type="entry name" value="OLIGOPEPTIDE TRANSPORT SYSTEM PERMEASE PROTEIN APPC"/>
    <property type="match status" value="1"/>
</dbReference>
<evidence type="ECO:0000256" key="1">
    <source>
        <dbReference type="ARBA" id="ARBA00004651"/>
    </source>
</evidence>
<dbReference type="InterPro" id="IPR000515">
    <property type="entry name" value="MetI-like"/>
</dbReference>
<evidence type="ECO:0000313" key="10">
    <source>
        <dbReference type="Proteomes" id="UP000199159"/>
    </source>
</evidence>
<dbReference type="GO" id="GO:0055085">
    <property type="term" value="P:transmembrane transport"/>
    <property type="evidence" value="ECO:0007669"/>
    <property type="project" value="InterPro"/>
</dbReference>
<accession>A0A1H0RIA6</accession>
<dbReference type="EMBL" id="FNJU01000002">
    <property type="protein sequence ID" value="SDP29303.1"/>
    <property type="molecule type" value="Genomic_DNA"/>
</dbReference>
<dbReference type="PANTHER" id="PTHR43386:SF1">
    <property type="entry name" value="D,D-DIPEPTIDE TRANSPORT SYSTEM PERMEASE PROTEIN DDPC-RELATED"/>
    <property type="match status" value="1"/>
</dbReference>
<dbReference type="InterPro" id="IPR053523">
    <property type="entry name" value="Oligopeptide_permease_AppC"/>
</dbReference>
<keyword evidence="2 7" id="KW-0813">Transport</keyword>
<dbReference type="NCBIfam" id="NF045476">
    <property type="entry name" value="Opp4C"/>
    <property type="match status" value="1"/>
</dbReference>
<keyword evidence="6 7" id="KW-0472">Membrane</keyword>
<evidence type="ECO:0000256" key="5">
    <source>
        <dbReference type="ARBA" id="ARBA00022989"/>
    </source>
</evidence>
<dbReference type="InterPro" id="IPR035906">
    <property type="entry name" value="MetI-like_sf"/>
</dbReference>
<dbReference type="STRING" id="930152.SAMN05216565_102231"/>
<protein>
    <submittedName>
        <fullName evidence="9">Peptide/nickel transport system permease protein</fullName>
    </submittedName>
</protein>
<keyword evidence="4 7" id="KW-0812">Transmembrane</keyword>
<feature type="transmembrane region" description="Helical" evidence="7">
    <location>
        <begin position="168"/>
        <end position="188"/>
    </location>
</feature>
<dbReference type="InterPro" id="IPR025966">
    <property type="entry name" value="OppC_N"/>
</dbReference>
<feature type="transmembrane region" description="Helical" evidence="7">
    <location>
        <begin position="46"/>
        <end position="68"/>
    </location>
</feature>
<feature type="domain" description="ABC transmembrane type-1" evidence="8">
    <location>
        <begin position="106"/>
        <end position="297"/>
    </location>
</feature>
<dbReference type="OrthoDB" id="9797472at2"/>
<dbReference type="CDD" id="cd06261">
    <property type="entry name" value="TM_PBP2"/>
    <property type="match status" value="1"/>
</dbReference>
<comment type="subcellular location">
    <subcellularLocation>
        <location evidence="1 7">Cell membrane</location>
        <topology evidence="1 7">Multi-pass membrane protein</topology>
    </subcellularLocation>
</comment>
<organism evidence="9 10">
    <name type="scientific">Litchfieldia salsa</name>
    <dbReference type="NCBI Taxonomy" id="930152"/>
    <lineage>
        <taxon>Bacteria</taxon>
        <taxon>Bacillati</taxon>
        <taxon>Bacillota</taxon>
        <taxon>Bacilli</taxon>
        <taxon>Bacillales</taxon>
        <taxon>Bacillaceae</taxon>
        <taxon>Litchfieldia</taxon>
    </lineage>
</organism>
<keyword evidence="3" id="KW-1003">Cell membrane</keyword>
<evidence type="ECO:0000256" key="3">
    <source>
        <dbReference type="ARBA" id="ARBA00022475"/>
    </source>
</evidence>
<feature type="transmembrane region" description="Helical" evidence="7">
    <location>
        <begin position="219"/>
        <end position="241"/>
    </location>
</feature>
<feature type="transmembrane region" description="Helical" evidence="7">
    <location>
        <begin position="108"/>
        <end position="134"/>
    </location>
</feature>
<dbReference type="Gene3D" id="1.10.3720.10">
    <property type="entry name" value="MetI-like"/>
    <property type="match status" value="1"/>
</dbReference>
<evidence type="ECO:0000256" key="7">
    <source>
        <dbReference type="RuleBase" id="RU363032"/>
    </source>
</evidence>
<evidence type="ECO:0000256" key="2">
    <source>
        <dbReference type="ARBA" id="ARBA00022448"/>
    </source>
</evidence>
<reference evidence="10" key="1">
    <citation type="submission" date="2016-10" db="EMBL/GenBank/DDBJ databases">
        <authorList>
            <person name="Varghese N."/>
            <person name="Submissions S."/>
        </authorList>
    </citation>
    <scope>NUCLEOTIDE SEQUENCE [LARGE SCALE GENOMIC DNA]</scope>
    <source>
        <strain evidence="10">IBRC-M10078</strain>
    </source>
</reference>
<dbReference type="PROSITE" id="PS50928">
    <property type="entry name" value="ABC_TM1"/>
    <property type="match status" value="1"/>
</dbReference>
<evidence type="ECO:0000313" key="9">
    <source>
        <dbReference type="EMBL" id="SDP29303.1"/>
    </source>
</evidence>
<comment type="similarity">
    <text evidence="7">Belongs to the binding-protein-dependent transport system permease family.</text>
</comment>
<gene>
    <name evidence="9" type="ORF">SAMN05216565_102231</name>
</gene>
<feature type="transmembrane region" description="Helical" evidence="7">
    <location>
        <begin position="141"/>
        <end position="162"/>
    </location>
</feature>
<dbReference type="SUPFAM" id="SSF161098">
    <property type="entry name" value="MetI-like"/>
    <property type="match status" value="1"/>
</dbReference>
<feature type="transmembrane region" description="Helical" evidence="7">
    <location>
        <begin position="277"/>
        <end position="297"/>
    </location>
</feature>
<evidence type="ECO:0000256" key="6">
    <source>
        <dbReference type="ARBA" id="ARBA00023136"/>
    </source>
</evidence>
<evidence type="ECO:0000256" key="4">
    <source>
        <dbReference type="ARBA" id="ARBA00022692"/>
    </source>
</evidence>
<dbReference type="Pfam" id="PF12911">
    <property type="entry name" value="OppC_N"/>
    <property type="match status" value="1"/>
</dbReference>
<name>A0A1H0RIA6_9BACI</name>
<dbReference type="Proteomes" id="UP000199159">
    <property type="component" value="Unassembled WGS sequence"/>
</dbReference>
<keyword evidence="5 7" id="KW-1133">Transmembrane helix</keyword>
<proteinExistence type="inferred from homology"/>
<dbReference type="AlphaFoldDB" id="A0A1H0RIA6"/>
<dbReference type="GO" id="GO:0005886">
    <property type="term" value="C:plasma membrane"/>
    <property type="evidence" value="ECO:0007669"/>
    <property type="project" value="UniProtKB-SubCell"/>
</dbReference>